<dbReference type="EMBL" id="JBHSBL010000016">
    <property type="protein sequence ID" value="MFC4066773.1"/>
    <property type="molecule type" value="Genomic_DNA"/>
</dbReference>
<evidence type="ECO:0000313" key="1">
    <source>
        <dbReference type="EMBL" id="MFC4066773.1"/>
    </source>
</evidence>
<name>A0ABV8IV84_9ACTN</name>
<evidence type="ECO:0000313" key="2">
    <source>
        <dbReference type="Proteomes" id="UP001595867"/>
    </source>
</evidence>
<protein>
    <submittedName>
        <fullName evidence="1">Uncharacterized protein</fullName>
    </submittedName>
</protein>
<sequence>MNRADIPAGEVLARVYGVKLAWGDPSHFAAQDKRECRHGDGPTVMRDERRKPCHLSCAEKELAAAIAAERFGDLCPHELTQELTGQAEVRR</sequence>
<gene>
    <name evidence="1" type="ORF">ACFO0C_17685</name>
</gene>
<organism evidence="1 2">
    <name type="scientific">Actinoplanes subglobosus</name>
    <dbReference type="NCBI Taxonomy" id="1547892"/>
    <lineage>
        <taxon>Bacteria</taxon>
        <taxon>Bacillati</taxon>
        <taxon>Actinomycetota</taxon>
        <taxon>Actinomycetes</taxon>
        <taxon>Micromonosporales</taxon>
        <taxon>Micromonosporaceae</taxon>
        <taxon>Actinoplanes</taxon>
    </lineage>
</organism>
<proteinExistence type="predicted"/>
<dbReference type="Proteomes" id="UP001595867">
    <property type="component" value="Unassembled WGS sequence"/>
</dbReference>
<keyword evidence="2" id="KW-1185">Reference proteome</keyword>
<dbReference type="RefSeq" id="WP_378067746.1">
    <property type="nucleotide sequence ID" value="NZ_JBHSBL010000016.1"/>
</dbReference>
<accession>A0ABV8IV84</accession>
<reference evidence="2" key="1">
    <citation type="journal article" date="2019" name="Int. J. Syst. Evol. Microbiol.">
        <title>The Global Catalogue of Microorganisms (GCM) 10K type strain sequencing project: providing services to taxonomists for standard genome sequencing and annotation.</title>
        <authorList>
            <consortium name="The Broad Institute Genomics Platform"/>
            <consortium name="The Broad Institute Genome Sequencing Center for Infectious Disease"/>
            <person name="Wu L."/>
            <person name="Ma J."/>
        </authorList>
    </citation>
    <scope>NUCLEOTIDE SEQUENCE [LARGE SCALE GENOMIC DNA]</scope>
    <source>
        <strain evidence="2">TBRC 5832</strain>
    </source>
</reference>
<comment type="caution">
    <text evidence="1">The sequence shown here is derived from an EMBL/GenBank/DDBJ whole genome shotgun (WGS) entry which is preliminary data.</text>
</comment>